<reference evidence="1" key="1">
    <citation type="submission" date="2019-03" db="EMBL/GenBank/DDBJ databases">
        <authorList>
            <person name="Mank J."/>
            <person name="Almeida P."/>
        </authorList>
    </citation>
    <scope>NUCLEOTIDE SEQUENCE</scope>
    <source>
        <strain evidence="1">78183</strain>
    </source>
</reference>
<gene>
    <name evidence="1" type="ORF">SVIM_LOCUS324430</name>
</gene>
<evidence type="ECO:0000313" key="1">
    <source>
        <dbReference type="EMBL" id="VFU49243.1"/>
    </source>
</evidence>
<dbReference type="AlphaFoldDB" id="A0A6N2MMI6"/>
<organism evidence="1">
    <name type="scientific">Salix viminalis</name>
    <name type="common">Common osier</name>
    <name type="synonym">Basket willow</name>
    <dbReference type="NCBI Taxonomy" id="40686"/>
    <lineage>
        <taxon>Eukaryota</taxon>
        <taxon>Viridiplantae</taxon>
        <taxon>Streptophyta</taxon>
        <taxon>Embryophyta</taxon>
        <taxon>Tracheophyta</taxon>
        <taxon>Spermatophyta</taxon>
        <taxon>Magnoliopsida</taxon>
        <taxon>eudicotyledons</taxon>
        <taxon>Gunneridae</taxon>
        <taxon>Pentapetalae</taxon>
        <taxon>rosids</taxon>
        <taxon>fabids</taxon>
        <taxon>Malpighiales</taxon>
        <taxon>Salicaceae</taxon>
        <taxon>Saliceae</taxon>
        <taxon>Salix</taxon>
    </lineage>
</organism>
<proteinExistence type="predicted"/>
<name>A0A6N2MMI6_SALVM</name>
<protein>
    <submittedName>
        <fullName evidence="1">Uncharacterized protein</fullName>
    </submittedName>
</protein>
<accession>A0A6N2MMI6</accession>
<dbReference type="EMBL" id="CAADRP010001707">
    <property type="protein sequence ID" value="VFU49243.1"/>
    <property type="molecule type" value="Genomic_DNA"/>
</dbReference>
<sequence>MKSKNTSEKALFGAPDNGRTPFLFTSKFLRLSKLHNLAISSTTPSFSSSSVKGTPKNSASFFKLKTISSFRSSNFKNSTLSGLSELAFQYPSTLSQKGP</sequence>